<organism evidence="1 2">
    <name type="scientific">Paraphaeosphaeria minitans</name>
    <dbReference type="NCBI Taxonomy" id="565426"/>
    <lineage>
        <taxon>Eukaryota</taxon>
        <taxon>Fungi</taxon>
        <taxon>Dikarya</taxon>
        <taxon>Ascomycota</taxon>
        <taxon>Pezizomycotina</taxon>
        <taxon>Dothideomycetes</taxon>
        <taxon>Pleosporomycetidae</taxon>
        <taxon>Pleosporales</taxon>
        <taxon>Massarineae</taxon>
        <taxon>Didymosphaeriaceae</taxon>
        <taxon>Paraphaeosphaeria</taxon>
    </lineage>
</organism>
<dbReference type="Proteomes" id="UP000756921">
    <property type="component" value="Unassembled WGS sequence"/>
</dbReference>
<reference evidence="1" key="1">
    <citation type="journal article" date="2020" name="Mol. Plant Microbe Interact.">
        <title>Genome Sequence of the Biocontrol Agent Coniothyrium minitans strain Conio (IMI 134523).</title>
        <authorList>
            <person name="Patel D."/>
            <person name="Shittu T.A."/>
            <person name="Baroncelli R."/>
            <person name="Muthumeenakshi S."/>
            <person name="Osborne T.H."/>
            <person name="Janganan T.K."/>
            <person name="Sreenivasaprasad S."/>
        </authorList>
    </citation>
    <scope>NUCLEOTIDE SEQUENCE</scope>
    <source>
        <strain evidence="1">Conio</strain>
    </source>
</reference>
<proteinExistence type="predicted"/>
<accession>A0A9P6G9U6</accession>
<dbReference type="AlphaFoldDB" id="A0A9P6G9U6"/>
<protein>
    <submittedName>
        <fullName evidence="1">Uncharacterized protein</fullName>
    </submittedName>
</protein>
<evidence type="ECO:0000313" key="2">
    <source>
        <dbReference type="Proteomes" id="UP000756921"/>
    </source>
</evidence>
<comment type="caution">
    <text evidence="1">The sequence shown here is derived from an EMBL/GenBank/DDBJ whole genome shotgun (WGS) entry which is preliminary data.</text>
</comment>
<gene>
    <name evidence="1" type="ORF">PMIN01_10283</name>
</gene>
<name>A0A9P6G9U6_9PLEO</name>
<sequence length="219" mass="24376">MDGLPPDATSAWARYRTAASAACEIAGRWSRTRFSRTVCERLRWKCITPKHQHTAEQGYLIVRAANESPGRNITTLAVVQQRRGAWSQRVCRAEVWVWGLGFGGVSGAGSLVFAQQAWEPSTDQFVPRCVLRVVDTCSGVAAMSSSMSSSQMRLALRHGGYEVMGSDDQHHVHLRRVIIPAAEMCSGRLSFQVALLWGSSLSNVHYCEVTVLWVRREIR</sequence>
<keyword evidence="2" id="KW-1185">Reference proteome</keyword>
<dbReference type="EMBL" id="WJXW01000012">
    <property type="protein sequence ID" value="KAF9731266.1"/>
    <property type="molecule type" value="Genomic_DNA"/>
</dbReference>
<evidence type="ECO:0000313" key="1">
    <source>
        <dbReference type="EMBL" id="KAF9731266.1"/>
    </source>
</evidence>